<geneLocation type="plasmid" evidence="3 4">
    <name>p1</name>
</geneLocation>
<dbReference type="EMBL" id="CP070498">
    <property type="protein sequence ID" value="QSB07170.1"/>
    <property type="molecule type" value="Genomic_DNA"/>
</dbReference>
<reference evidence="3" key="1">
    <citation type="submission" date="2021-02" db="EMBL/GenBank/DDBJ databases">
        <title>Natronoglycomyces albus gen. nov., sp. nov, a haloalkaliphilic actinobacterium from a soda solonchak soil.</title>
        <authorList>
            <person name="Sorokin D.Y."/>
            <person name="Khijniak T.V."/>
            <person name="Zakharycheva A.P."/>
            <person name="Boueva O.V."/>
            <person name="Ariskina E.V."/>
            <person name="Hahnke R.L."/>
            <person name="Bunk B."/>
            <person name="Sproer C."/>
            <person name="Schumann P."/>
            <person name="Evtushenko L.I."/>
            <person name="Kublanov I.V."/>
        </authorList>
    </citation>
    <scope>NUCLEOTIDE SEQUENCE</scope>
    <source>
        <strain evidence="3">DSM 106290</strain>
        <plasmid evidence="3">p1</plasmid>
    </source>
</reference>
<evidence type="ECO:0000256" key="1">
    <source>
        <dbReference type="SAM" id="MobiDB-lite"/>
    </source>
</evidence>
<dbReference type="AlphaFoldDB" id="A0A895XYA7"/>
<dbReference type="RefSeq" id="WP_213173165.1">
    <property type="nucleotide sequence ID" value="NZ_CP070498.1"/>
</dbReference>
<keyword evidence="3" id="KW-0614">Plasmid</keyword>
<dbReference type="KEGG" id="nav:JQS30_17155"/>
<feature type="domain" description="DUF397" evidence="2">
    <location>
        <begin position="16"/>
        <end position="64"/>
    </location>
</feature>
<dbReference type="Pfam" id="PF04149">
    <property type="entry name" value="DUF397"/>
    <property type="match status" value="1"/>
</dbReference>
<organism evidence="3 4">
    <name type="scientific">Natronoglycomyces albus</name>
    <dbReference type="NCBI Taxonomy" id="2811108"/>
    <lineage>
        <taxon>Bacteria</taxon>
        <taxon>Bacillati</taxon>
        <taxon>Actinomycetota</taxon>
        <taxon>Actinomycetes</taxon>
        <taxon>Glycomycetales</taxon>
        <taxon>Glycomycetaceae</taxon>
        <taxon>Natronoglycomyces</taxon>
    </lineage>
</organism>
<dbReference type="InterPro" id="IPR007278">
    <property type="entry name" value="DUF397"/>
</dbReference>
<name>A0A895XYA7_9ACTN</name>
<protein>
    <submittedName>
        <fullName evidence="3">DUF397 domain-containing protein</fullName>
    </submittedName>
</protein>
<evidence type="ECO:0000313" key="4">
    <source>
        <dbReference type="Proteomes" id="UP000662939"/>
    </source>
</evidence>
<keyword evidence="4" id="KW-1185">Reference proteome</keyword>
<dbReference type="Proteomes" id="UP000662939">
    <property type="component" value="Plasmid p1"/>
</dbReference>
<feature type="region of interest" description="Disordered" evidence="1">
    <location>
        <begin position="1"/>
        <end position="24"/>
    </location>
</feature>
<accession>A0A895XYA7</accession>
<evidence type="ECO:0000313" key="3">
    <source>
        <dbReference type="EMBL" id="QSB07170.1"/>
    </source>
</evidence>
<evidence type="ECO:0000259" key="2">
    <source>
        <dbReference type="Pfam" id="PF04149"/>
    </source>
</evidence>
<sequence length="71" mass="7869">MSDQDLTVQDFGDKHRWRKSRRSNDQGGACVFVAVTNNHVGVRDSKQGNDGHPLWISSGDFDALKKNLALA</sequence>
<proteinExistence type="predicted"/>
<gene>
    <name evidence="3" type="ORF">JQS30_17155</name>
</gene>